<gene>
    <name evidence="2" type="ORF">NCTC11421_03409</name>
</gene>
<protein>
    <submittedName>
        <fullName evidence="2">Twitching motility - like protein</fullName>
    </submittedName>
</protein>
<feature type="region of interest" description="Disordered" evidence="1">
    <location>
        <begin position="18"/>
        <end position="63"/>
    </location>
</feature>
<dbReference type="EMBL" id="UGRI01000001">
    <property type="protein sequence ID" value="SUA25390.1"/>
    <property type="molecule type" value="Genomic_DNA"/>
</dbReference>
<evidence type="ECO:0000313" key="2">
    <source>
        <dbReference type="EMBL" id="SUA25390.1"/>
    </source>
</evidence>
<organism evidence="2">
    <name type="scientific">Neisseria gonorrhoeae</name>
    <dbReference type="NCBI Taxonomy" id="485"/>
    <lineage>
        <taxon>Bacteria</taxon>
        <taxon>Pseudomonadati</taxon>
        <taxon>Pseudomonadota</taxon>
        <taxon>Betaproteobacteria</taxon>
        <taxon>Neisseriales</taxon>
        <taxon>Neisseriaceae</taxon>
        <taxon>Neisseria</taxon>
    </lineage>
</organism>
<dbReference type="AlphaFoldDB" id="A0A378W245"/>
<evidence type="ECO:0000256" key="1">
    <source>
        <dbReference type="SAM" id="MobiDB-lite"/>
    </source>
</evidence>
<accession>A0A378W245</accession>
<sequence length="63" mass="7074">MNTDNLHDILDETVQVYSQKNKADPKPRPKSAHTSTRCSTACAKPQKHKTRPTSLSAKDSRPR</sequence>
<name>A0A378W245_NEIGO</name>
<proteinExistence type="predicted"/>
<reference evidence="2" key="1">
    <citation type="submission" date="2018-06" db="EMBL/GenBank/DDBJ databases">
        <authorList>
            <consortium name="Pathogen Informatics"/>
            <person name="Doyle S."/>
        </authorList>
    </citation>
    <scope>NUCLEOTIDE SEQUENCE [LARGE SCALE GENOMIC DNA]</scope>
    <source>
        <strain evidence="2">NCTC11421</strain>
    </source>
</reference>